<reference evidence="3 4" key="1">
    <citation type="submission" date="2020-08" db="EMBL/GenBank/DDBJ databases">
        <title>Genomic Encyclopedia of Type Strains, Phase IV (KMG-IV): sequencing the most valuable type-strain genomes for metagenomic binning, comparative biology and taxonomic classification.</title>
        <authorList>
            <person name="Goeker M."/>
        </authorList>
    </citation>
    <scope>NUCLEOTIDE SEQUENCE [LARGE SCALE GENOMIC DNA]</scope>
    <source>
        <strain evidence="3 4">DSM 102235</strain>
    </source>
</reference>
<dbReference type="InterPro" id="IPR029052">
    <property type="entry name" value="Metallo-depent_PP-like"/>
</dbReference>
<evidence type="ECO:0000259" key="2">
    <source>
        <dbReference type="Pfam" id="PF12850"/>
    </source>
</evidence>
<gene>
    <name evidence="3" type="ORF">GGQ68_001348</name>
</gene>
<name>A0A7W6DTN1_9RHOB</name>
<dbReference type="InterPro" id="IPR024654">
    <property type="entry name" value="Calcineurin-like_PHP_lpxH"/>
</dbReference>
<proteinExistence type="inferred from homology"/>
<comment type="similarity">
    <text evidence="1">Belongs to the metallophosphoesterase superfamily. YfcE family.</text>
</comment>
<organism evidence="3 4">
    <name type="scientific">Sagittula marina</name>
    <dbReference type="NCBI Taxonomy" id="943940"/>
    <lineage>
        <taxon>Bacteria</taxon>
        <taxon>Pseudomonadati</taxon>
        <taxon>Pseudomonadota</taxon>
        <taxon>Alphaproteobacteria</taxon>
        <taxon>Rhodobacterales</taxon>
        <taxon>Roseobacteraceae</taxon>
        <taxon>Sagittula</taxon>
    </lineage>
</organism>
<dbReference type="Pfam" id="PF12850">
    <property type="entry name" value="Metallophos_2"/>
    <property type="match status" value="1"/>
</dbReference>
<accession>A0A7W6DTN1</accession>
<dbReference type="SUPFAM" id="SSF56300">
    <property type="entry name" value="Metallo-dependent phosphatases"/>
    <property type="match status" value="1"/>
</dbReference>
<dbReference type="CDD" id="cd00838">
    <property type="entry name" value="MPP_superfamily"/>
    <property type="match status" value="1"/>
</dbReference>
<evidence type="ECO:0000256" key="1">
    <source>
        <dbReference type="ARBA" id="ARBA00008950"/>
    </source>
</evidence>
<evidence type="ECO:0000313" key="3">
    <source>
        <dbReference type="EMBL" id="MBB3985019.1"/>
    </source>
</evidence>
<dbReference type="RefSeq" id="WP_183964220.1">
    <property type="nucleotide sequence ID" value="NZ_BAABBZ010000059.1"/>
</dbReference>
<comment type="caution">
    <text evidence="3">The sequence shown here is derived from an EMBL/GenBank/DDBJ whole genome shotgun (WGS) entry which is preliminary data.</text>
</comment>
<protein>
    <submittedName>
        <fullName evidence="3">Putative phosphodiesterase</fullName>
    </submittedName>
</protein>
<dbReference type="Proteomes" id="UP000541426">
    <property type="component" value="Unassembled WGS sequence"/>
</dbReference>
<evidence type="ECO:0000313" key="4">
    <source>
        <dbReference type="Proteomes" id="UP000541426"/>
    </source>
</evidence>
<sequence length="269" mass="29025">MRFRRHVVEPYETGPILAFGGPVSNLQATRALRAEAVRLGIPAARVICTGDVVAYCGDPVATVAEIRDWGCHVVAGNCERQLAEDAEGCGCGFDEGSTCDRLSAAWYAHARGAMDAETRAWMAGLPDEVSLGNIAAIHGGWTDISRFLWPTSAETDFIEELAKRAELTQAPQPQIVLAGHCGLPFCRQIENTLWVNAGSVGMPPNDGSPRTCYAIIDGDRVTQHRLDYDWPGAQSAMQAANLTQGYDRCLETGQWPSLEILPAALRPSG</sequence>
<dbReference type="AlphaFoldDB" id="A0A7W6DTN1"/>
<keyword evidence="4" id="KW-1185">Reference proteome</keyword>
<feature type="domain" description="Calcineurin-like phosphoesterase" evidence="2">
    <location>
        <begin position="43"/>
        <end position="217"/>
    </location>
</feature>
<dbReference type="Gene3D" id="3.60.21.10">
    <property type="match status" value="1"/>
</dbReference>
<dbReference type="EMBL" id="JACIEJ010000003">
    <property type="protein sequence ID" value="MBB3985019.1"/>
    <property type="molecule type" value="Genomic_DNA"/>
</dbReference>